<evidence type="ECO:0000313" key="2">
    <source>
        <dbReference type="Proteomes" id="UP000240883"/>
    </source>
</evidence>
<accession>A0A2T2N7T2</accession>
<evidence type="ECO:0000313" key="1">
    <source>
        <dbReference type="EMBL" id="PSN61497.1"/>
    </source>
</evidence>
<name>A0A2T2N7T2_CORCC</name>
<dbReference type="AlphaFoldDB" id="A0A2T2N7T2"/>
<proteinExistence type="predicted"/>
<sequence>LLRQWHWRLSLPQQPSQSWHRDRFRKELRERTAATTLSEKSNNLFAISPDQHNLFPKRKLAGFLTPRNAAVHAYILAKYTLR</sequence>
<feature type="non-terminal residue" evidence="1">
    <location>
        <position position="1"/>
    </location>
</feature>
<protein>
    <submittedName>
        <fullName evidence="1">Uncharacterized protein</fullName>
    </submittedName>
</protein>
<organism evidence="1 2">
    <name type="scientific">Corynespora cassiicola Philippines</name>
    <dbReference type="NCBI Taxonomy" id="1448308"/>
    <lineage>
        <taxon>Eukaryota</taxon>
        <taxon>Fungi</taxon>
        <taxon>Dikarya</taxon>
        <taxon>Ascomycota</taxon>
        <taxon>Pezizomycotina</taxon>
        <taxon>Dothideomycetes</taxon>
        <taxon>Pleosporomycetidae</taxon>
        <taxon>Pleosporales</taxon>
        <taxon>Corynesporascaceae</taxon>
        <taxon>Corynespora</taxon>
    </lineage>
</organism>
<dbReference type="EMBL" id="KZ678144">
    <property type="protein sequence ID" value="PSN61497.1"/>
    <property type="molecule type" value="Genomic_DNA"/>
</dbReference>
<reference evidence="1 2" key="1">
    <citation type="journal article" date="2018" name="Front. Microbiol.">
        <title>Genome-Wide Analysis of Corynespora cassiicola Leaf Fall Disease Putative Effectors.</title>
        <authorList>
            <person name="Lopez D."/>
            <person name="Ribeiro S."/>
            <person name="Label P."/>
            <person name="Fumanal B."/>
            <person name="Venisse J.S."/>
            <person name="Kohler A."/>
            <person name="de Oliveira R.R."/>
            <person name="Labutti K."/>
            <person name="Lipzen A."/>
            <person name="Lail K."/>
            <person name="Bauer D."/>
            <person name="Ohm R.A."/>
            <person name="Barry K.W."/>
            <person name="Spatafora J."/>
            <person name="Grigoriev I.V."/>
            <person name="Martin F.M."/>
            <person name="Pujade-Renaud V."/>
        </authorList>
    </citation>
    <scope>NUCLEOTIDE SEQUENCE [LARGE SCALE GENOMIC DNA]</scope>
    <source>
        <strain evidence="1 2">Philippines</strain>
    </source>
</reference>
<dbReference type="Proteomes" id="UP000240883">
    <property type="component" value="Unassembled WGS sequence"/>
</dbReference>
<keyword evidence="2" id="KW-1185">Reference proteome</keyword>
<dbReference type="OrthoDB" id="3582307at2759"/>
<gene>
    <name evidence="1" type="ORF">BS50DRAFT_504604</name>
</gene>